<feature type="transmembrane region" description="Helical" evidence="1">
    <location>
        <begin position="21"/>
        <end position="39"/>
    </location>
</feature>
<feature type="transmembrane region" description="Helical" evidence="1">
    <location>
        <begin position="145"/>
        <end position="170"/>
    </location>
</feature>
<feature type="transmembrane region" description="Helical" evidence="1">
    <location>
        <begin position="324"/>
        <end position="346"/>
    </location>
</feature>
<evidence type="ECO:0000313" key="4">
    <source>
        <dbReference type="Proteomes" id="UP000316093"/>
    </source>
</evidence>
<feature type="transmembrane region" description="Helical" evidence="1">
    <location>
        <begin position="260"/>
        <end position="278"/>
    </location>
</feature>
<dbReference type="AlphaFoldDB" id="A0A4Y5YZZ4"/>
<gene>
    <name evidence="3" type="ORF">FIV34_02490</name>
</gene>
<dbReference type="PANTHER" id="PTHR23028">
    <property type="entry name" value="ACETYLTRANSFERASE"/>
    <property type="match status" value="1"/>
</dbReference>
<evidence type="ECO:0000313" key="3">
    <source>
        <dbReference type="EMBL" id="QDE38146.1"/>
    </source>
</evidence>
<feature type="transmembrane region" description="Helical" evidence="1">
    <location>
        <begin position="229"/>
        <end position="248"/>
    </location>
</feature>
<dbReference type="OrthoDB" id="9767863at2"/>
<proteinExistence type="predicted"/>
<feature type="transmembrane region" description="Helical" evidence="1">
    <location>
        <begin position="179"/>
        <end position="197"/>
    </location>
</feature>
<protein>
    <submittedName>
        <fullName evidence="3">Acyltransferase</fullName>
    </submittedName>
</protein>
<dbReference type="KEGG" id="lpy:FIV34_02490"/>
<feature type="domain" description="Acyltransferase 3" evidence="2">
    <location>
        <begin position="20"/>
        <end position="336"/>
    </location>
</feature>
<keyword evidence="1" id="KW-1133">Transmembrane helix</keyword>
<dbReference type="Proteomes" id="UP000316093">
    <property type="component" value="Chromosome"/>
</dbReference>
<name>A0A4Y5YZZ4_9GAMM</name>
<feature type="transmembrane region" description="Helical" evidence="1">
    <location>
        <begin position="51"/>
        <end position="73"/>
    </location>
</feature>
<dbReference type="GO" id="GO:0000271">
    <property type="term" value="P:polysaccharide biosynthetic process"/>
    <property type="evidence" value="ECO:0007669"/>
    <property type="project" value="TreeGrafter"/>
</dbReference>
<dbReference type="InterPro" id="IPR002656">
    <property type="entry name" value="Acyl_transf_3_dom"/>
</dbReference>
<dbReference type="InterPro" id="IPR050879">
    <property type="entry name" value="Acyltransferase_3"/>
</dbReference>
<keyword evidence="1" id="KW-0472">Membrane</keyword>
<evidence type="ECO:0000259" key="2">
    <source>
        <dbReference type="Pfam" id="PF01757"/>
    </source>
</evidence>
<keyword evidence="3" id="KW-0808">Transferase</keyword>
<dbReference type="PANTHER" id="PTHR23028:SF131">
    <property type="entry name" value="BLR2367 PROTEIN"/>
    <property type="match status" value="1"/>
</dbReference>
<keyword evidence="1" id="KW-0812">Transmembrane</keyword>
<evidence type="ECO:0000256" key="1">
    <source>
        <dbReference type="SAM" id="Phobius"/>
    </source>
</evidence>
<feature type="transmembrane region" description="Helical" evidence="1">
    <location>
        <begin position="203"/>
        <end position="222"/>
    </location>
</feature>
<sequence length="379" mass="41626">MWPGNRGTAAWHPRPMSYRNIQGMRAIAALMVLSSHLFWSLVPMRSHWAKPYFSAVGPSGVDVFFVISGFIIYHVMQRSIGAMEVSGRGSAVFAFAMKRFIRIYPLYWVAFIAGCGVLAWAPPTALPRQKSLFELLTLVDGIPNYVVNVAWSLAYEVYFYAVAAVSLLILGRRAGWGPAAWFGLVAVAVGIGLGSPWREPFDYLFAPILLEFSFGVAVAMLVERGVRRLHGAMLPGAVAWMAAASYLLWENPAFPSLRVLGWGVPAAVLIYAIVVLEVRREWVMPRTLQYLGDASFSLYLWHMIVYDALAGIFVRLGWVGTVPATALAAFMAVIGVGVGLLSYHWLEKPLLRHLGQRFLGHGVASHSLGSEVRAGNLAG</sequence>
<keyword evidence="3" id="KW-0012">Acyltransferase</keyword>
<feature type="transmembrane region" description="Helical" evidence="1">
    <location>
        <begin position="298"/>
        <end position="318"/>
    </location>
</feature>
<accession>A0A4Y5YZZ4</accession>
<dbReference type="GO" id="GO:0016020">
    <property type="term" value="C:membrane"/>
    <property type="evidence" value="ECO:0007669"/>
    <property type="project" value="TreeGrafter"/>
</dbReference>
<dbReference type="EMBL" id="CP041046">
    <property type="protein sequence ID" value="QDE38146.1"/>
    <property type="molecule type" value="Genomic_DNA"/>
</dbReference>
<feature type="transmembrane region" description="Helical" evidence="1">
    <location>
        <begin position="106"/>
        <end position="125"/>
    </location>
</feature>
<reference evidence="3 4" key="1">
    <citation type="submission" date="2019-06" db="EMBL/GenBank/DDBJ databases">
        <title>A complete genome sequence for Luteibacter pinisoli MAH-14.</title>
        <authorList>
            <person name="Baltrus D.A."/>
        </authorList>
    </citation>
    <scope>NUCLEOTIDE SEQUENCE [LARGE SCALE GENOMIC DNA]</scope>
    <source>
        <strain evidence="3 4">MAH-14</strain>
    </source>
</reference>
<keyword evidence="4" id="KW-1185">Reference proteome</keyword>
<dbReference type="GO" id="GO:0016747">
    <property type="term" value="F:acyltransferase activity, transferring groups other than amino-acyl groups"/>
    <property type="evidence" value="ECO:0007669"/>
    <property type="project" value="InterPro"/>
</dbReference>
<organism evidence="3 4">
    <name type="scientific">Luteibacter pinisoli</name>
    <dbReference type="NCBI Taxonomy" id="2589080"/>
    <lineage>
        <taxon>Bacteria</taxon>
        <taxon>Pseudomonadati</taxon>
        <taxon>Pseudomonadota</taxon>
        <taxon>Gammaproteobacteria</taxon>
        <taxon>Lysobacterales</taxon>
        <taxon>Rhodanobacteraceae</taxon>
        <taxon>Luteibacter</taxon>
    </lineage>
</organism>
<dbReference type="Pfam" id="PF01757">
    <property type="entry name" value="Acyl_transf_3"/>
    <property type="match status" value="1"/>
</dbReference>